<dbReference type="PANTHER" id="PTHR48090:SF7">
    <property type="entry name" value="RFBJ PROTEIN"/>
    <property type="match status" value="1"/>
</dbReference>
<evidence type="ECO:0000256" key="2">
    <source>
        <dbReference type="SAM" id="MobiDB-lite"/>
    </source>
</evidence>
<dbReference type="Gene3D" id="3.90.550.10">
    <property type="entry name" value="Spore Coat Polysaccharide Biosynthesis Protein SpsA, Chain A"/>
    <property type="match status" value="1"/>
</dbReference>
<dbReference type="AlphaFoldDB" id="A0A1H6FJ91"/>
<sequence length="269" mass="30053">MWNGQTVSVVLPTYAERLSIRRVIEAFFETGVVDEVVVIDNNAEPGTREEVAATRARLVVEPRQGYGHAIRRGLLEADGELVVVTEPDGTFLPQDISKLLVYSDECDAVFGTRTTRNFIWRGANMPPLLRWGNWGVAKLVEALFNTNHLSDVGCTYKLFHRDLARHIAQHMAIGANHAAIEIMLITITSRASFIELPVNYLPRVGRSSVTGNHLVAIGLGLRMVREVLRYRLRGGAPPYRSERRPPLAPLVELPRASETHKRAVEQTTN</sequence>
<dbReference type="InterPro" id="IPR029044">
    <property type="entry name" value="Nucleotide-diphossugar_trans"/>
</dbReference>
<keyword evidence="4" id="KW-0808">Transferase</keyword>
<feature type="region of interest" description="Disordered" evidence="2">
    <location>
        <begin position="235"/>
        <end position="269"/>
    </location>
</feature>
<dbReference type="EMBL" id="FNWJ01000001">
    <property type="protein sequence ID" value="SEH10270.1"/>
    <property type="molecule type" value="Genomic_DNA"/>
</dbReference>
<dbReference type="RefSeq" id="WP_093115267.1">
    <property type="nucleotide sequence ID" value="NZ_FNWJ01000001.1"/>
</dbReference>
<keyword evidence="5" id="KW-1185">Reference proteome</keyword>
<dbReference type="InterPro" id="IPR050256">
    <property type="entry name" value="Glycosyltransferase_2"/>
</dbReference>
<dbReference type="Proteomes" id="UP000222056">
    <property type="component" value="Unassembled WGS sequence"/>
</dbReference>
<evidence type="ECO:0000259" key="3">
    <source>
        <dbReference type="Pfam" id="PF00535"/>
    </source>
</evidence>
<feature type="compositionally biased region" description="Basic and acidic residues" evidence="2">
    <location>
        <begin position="255"/>
        <end position="269"/>
    </location>
</feature>
<dbReference type="CDD" id="cd04179">
    <property type="entry name" value="DPM_DPG-synthase_like"/>
    <property type="match status" value="1"/>
</dbReference>
<feature type="domain" description="Glycosyltransferase 2-like" evidence="3">
    <location>
        <begin position="8"/>
        <end position="166"/>
    </location>
</feature>
<dbReference type="InterPro" id="IPR001173">
    <property type="entry name" value="Glyco_trans_2-like"/>
</dbReference>
<evidence type="ECO:0000256" key="1">
    <source>
        <dbReference type="ARBA" id="ARBA00006739"/>
    </source>
</evidence>
<dbReference type="OrthoDB" id="9797819at2"/>
<evidence type="ECO:0000313" key="4">
    <source>
        <dbReference type="EMBL" id="SEH10270.1"/>
    </source>
</evidence>
<organism evidence="4 5">
    <name type="scientific">Thermoleophilum album</name>
    <dbReference type="NCBI Taxonomy" id="29539"/>
    <lineage>
        <taxon>Bacteria</taxon>
        <taxon>Bacillati</taxon>
        <taxon>Actinomycetota</taxon>
        <taxon>Thermoleophilia</taxon>
        <taxon>Thermoleophilales</taxon>
        <taxon>Thermoleophilaceae</taxon>
        <taxon>Thermoleophilum</taxon>
    </lineage>
</organism>
<comment type="similarity">
    <text evidence="1">Belongs to the glycosyltransferase 2 family.</text>
</comment>
<dbReference type="PANTHER" id="PTHR48090">
    <property type="entry name" value="UNDECAPRENYL-PHOSPHATE 4-DEOXY-4-FORMAMIDO-L-ARABINOSE TRANSFERASE-RELATED"/>
    <property type="match status" value="1"/>
</dbReference>
<accession>A0A1H6FJ91</accession>
<protein>
    <submittedName>
        <fullName evidence="4">Glycosyltransferase involved in cell wall bisynthesis</fullName>
    </submittedName>
</protein>
<gene>
    <name evidence="4" type="ORF">SAMN02745716_0119</name>
</gene>
<dbReference type="Pfam" id="PF00535">
    <property type="entry name" value="Glycos_transf_2"/>
    <property type="match status" value="1"/>
</dbReference>
<proteinExistence type="inferred from homology"/>
<dbReference type="SUPFAM" id="SSF53448">
    <property type="entry name" value="Nucleotide-diphospho-sugar transferases"/>
    <property type="match status" value="1"/>
</dbReference>
<name>A0A1H6FJ91_THEAL</name>
<dbReference type="STRING" id="29539.SAMN02745716_0119"/>
<dbReference type="GO" id="GO:0016740">
    <property type="term" value="F:transferase activity"/>
    <property type="evidence" value="ECO:0007669"/>
    <property type="project" value="UniProtKB-KW"/>
</dbReference>
<evidence type="ECO:0000313" key="5">
    <source>
        <dbReference type="Proteomes" id="UP000222056"/>
    </source>
</evidence>
<reference evidence="5" key="1">
    <citation type="submission" date="2016-10" db="EMBL/GenBank/DDBJ databases">
        <authorList>
            <person name="Varghese N."/>
            <person name="Submissions S."/>
        </authorList>
    </citation>
    <scope>NUCLEOTIDE SEQUENCE [LARGE SCALE GENOMIC DNA]</scope>
    <source>
        <strain evidence="5">ATCC 35263</strain>
    </source>
</reference>